<keyword evidence="2 7" id="KW-0812">Transmembrane</keyword>
<evidence type="ECO:0000256" key="1">
    <source>
        <dbReference type="ARBA" id="ARBA00022475"/>
    </source>
</evidence>
<evidence type="ECO:0000256" key="8">
    <source>
        <dbReference type="SAM" id="MobiDB-lite"/>
    </source>
</evidence>
<dbReference type="Gene3D" id="3.30.1490.480">
    <property type="entry name" value="Endolytic murein transglycosylase"/>
    <property type="match status" value="1"/>
</dbReference>
<feature type="site" description="Important for catalytic activity" evidence="7">
    <location>
        <position position="304"/>
    </location>
</feature>
<keyword evidence="10" id="KW-1185">Reference proteome</keyword>
<keyword evidence="6 7" id="KW-0961">Cell wall biogenesis/degradation</keyword>
<organism evidence="9 10">
    <name type="scientific">Barrientosiimonas humi</name>
    <dbReference type="NCBI Taxonomy" id="999931"/>
    <lineage>
        <taxon>Bacteria</taxon>
        <taxon>Bacillati</taxon>
        <taxon>Actinomycetota</taxon>
        <taxon>Actinomycetes</taxon>
        <taxon>Micrococcales</taxon>
        <taxon>Dermacoccaceae</taxon>
        <taxon>Barrientosiimonas</taxon>
    </lineage>
</organism>
<comment type="caution">
    <text evidence="9">The sequence shown here is derived from an EMBL/GenBank/DDBJ whole genome shotgun (WGS) entry which is preliminary data.</text>
</comment>
<keyword evidence="1 7" id="KW-1003">Cell membrane</keyword>
<evidence type="ECO:0000313" key="9">
    <source>
        <dbReference type="EMBL" id="TQL33395.1"/>
    </source>
</evidence>
<dbReference type="AlphaFoldDB" id="A0A542XC38"/>
<evidence type="ECO:0000256" key="2">
    <source>
        <dbReference type="ARBA" id="ARBA00022692"/>
    </source>
</evidence>
<dbReference type="GO" id="GO:0008932">
    <property type="term" value="F:lytic endotransglycosylase activity"/>
    <property type="evidence" value="ECO:0007669"/>
    <property type="project" value="UniProtKB-UniRule"/>
</dbReference>
<protein>
    <recommendedName>
        <fullName evidence="7">Endolytic murein transglycosylase</fullName>
        <ecNumber evidence="7">4.2.2.29</ecNumber>
    </recommendedName>
    <alternativeName>
        <fullName evidence="7">Peptidoglycan lytic transglycosylase</fullName>
    </alternativeName>
    <alternativeName>
        <fullName evidence="7">Peptidoglycan polymerization terminase</fullName>
    </alternativeName>
</protein>
<dbReference type="RefSeq" id="WP_142005412.1">
    <property type="nucleotide sequence ID" value="NZ_CAJTBP010000001.1"/>
</dbReference>
<dbReference type="PANTHER" id="PTHR30518">
    <property type="entry name" value="ENDOLYTIC MUREIN TRANSGLYCOSYLASE"/>
    <property type="match status" value="1"/>
</dbReference>
<feature type="transmembrane region" description="Helical" evidence="7">
    <location>
        <begin position="85"/>
        <end position="103"/>
    </location>
</feature>
<evidence type="ECO:0000256" key="4">
    <source>
        <dbReference type="ARBA" id="ARBA00023136"/>
    </source>
</evidence>
<comment type="catalytic activity">
    <reaction evidence="7">
        <text>a peptidoglycan chain = a peptidoglycan chain with N-acetyl-1,6-anhydromuramyl-[peptide] at the reducing end + a peptidoglycan chain with N-acetylglucosamine at the non-reducing end.</text>
        <dbReference type="EC" id="4.2.2.29"/>
    </reaction>
</comment>
<dbReference type="NCBIfam" id="TIGR00247">
    <property type="entry name" value="endolytic transglycosylase MltG"/>
    <property type="match status" value="1"/>
</dbReference>
<evidence type="ECO:0000313" key="10">
    <source>
        <dbReference type="Proteomes" id="UP000318336"/>
    </source>
</evidence>
<dbReference type="InterPro" id="IPR003770">
    <property type="entry name" value="MLTG-like"/>
</dbReference>
<accession>A0A542XC38</accession>
<keyword evidence="5 7" id="KW-0456">Lyase</keyword>
<dbReference type="OrthoDB" id="9814591at2"/>
<dbReference type="EC" id="4.2.2.29" evidence="7"/>
<dbReference type="PANTHER" id="PTHR30518:SF2">
    <property type="entry name" value="ENDOLYTIC MUREIN TRANSGLYCOSYLASE"/>
    <property type="match status" value="1"/>
</dbReference>
<feature type="compositionally biased region" description="Basic and acidic residues" evidence="8">
    <location>
        <begin position="50"/>
        <end position="68"/>
    </location>
</feature>
<evidence type="ECO:0000256" key="6">
    <source>
        <dbReference type="ARBA" id="ARBA00023316"/>
    </source>
</evidence>
<feature type="compositionally biased region" description="Basic and acidic residues" evidence="8">
    <location>
        <begin position="24"/>
        <end position="38"/>
    </location>
</feature>
<comment type="function">
    <text evidence="7">Functions as a peptidoglycan terminase that cleaves nascent peptidoglycan strands endolytically to terminate their elongation.</text>
</comment>
<dbReference type="Gene3D" id="3.30.160.60">
    <property type="entry name" value="Classic Zinc Finger"/>
    <property type="match status" value="1"/>
</dbReference>
<name>A0A542XC38_9MICO</name>
<dbReference type="Proteomes" id="UP000318336">
    <property type="component" value="Unassembled WGS sequence"/>
</dbReference>
<keyword evidence="3 7" id="KW-1133">Transmembrane helix</keyword>
<reference evidence="9 10" key="1">
    <citation type="submission" date="2019-06" db="EMBL/GenBank/DDBJ databases">
        <title>Sequencing the genomes of 1000 actinobacteria strains.</title>
        <authorList>
            <person name="Klenk H.-P."/>
        </authorList>
    </citation>
    <scope>NUCLEOTIDE SEQUENCE [LARGE SCALE GENOMIC DNA]</scope>
    <source>
        <strain evidence="9 10">DSM 24617</strain>
    </source>
</reference>
<dbReference type="Pfam" id="PF02618">
    <property type="entry name" value="YceG"/>
    <property type="match status" value="1"/>
</dbReference>
<dbReference type="GO" id="GO:0071555">
    <property type="term" value="P:cell wall organization"/>
    <property type="evidence" value="ECO:0007669"/>
    <property type="project" value="UniProtKB-KW"/>
</dbReference>
<dbReference type="EMBL" id="VFOK01000001">
    <property type="protein sequence ID" value="TQL33395.1"/>
    <property type="molecule type" value="Genomic_DNA"/>
</dbReference>
<dbReference type="GO" id="GO:0009252">
    <property type="term" value="P:peptidoglycan biosynthetic process"/>
    <property type="evidence" value="ECO:0007669"/>
    <property type="project" value="UniProtKB-UniRule"/>
</dbReference>
<dbReference type="HAMAP" id="MF_02065">
    <property type="entry name" value="MltG"/>
    <property type="match status" value="1"/>
</dbReference>
<evidence type="ECO:0000256" key="7">
    <source>
        <dbReference type="HAMAP-Rule" id="MF_02065"/>
    </source>
</evidence>
<evidence type="ECO:0000256" key="5">
    <source>
        <dbReference type="ARBA" id="ARBA00023239"/>
    </source>
</evidence>
<evidence type="ECO:0000256" key="3">
    <source>
        <dbReference type="ARBA" id="ARBA00022989"/>
    </source>
</evidence>
<comment type="subcellular location">
    <subcellularLocation>
        <location evidence="7">Cell membrane</location>
        <topology evidence="7">Single-pass membrane protein</topology>
    </subcellularLocation>
</comment>
<keyword evidence="4 7" id="KW-0472">Membrane</keyword>
<dbReference type="GO" id="GO:0005886">
    <property type="term" value="C:plasma membrane"/>
    <property type="evidence" value="ECO:0007669"/>
    <property type="project" value="UniProtKB-SubCell"/>
</dbReference>
<comment type="similarity">
    <text evidence="7">Belongs to the transglycosylase MltG family.</text>
</comment>
<gene>
    <name evidence="7" type="primary">mltG</name>
    <name evidence="9" type="ORF">FB554_1538</name>
</gene>
<proteinExistence type="inferred from homology"/>
<feature type="region of interest" description="Disordered" evidence="8">
    <location>
        <begin position="1"/>
        <end position="78"/>
    </location>
</feature>
<sequence length="433" mass="46561">MNDSHLGNSLFGRDDGDNPAGARPEGEEVPAERHRLPAERPPATRAAARRRAEARAEHDAELAYVDERGGDDDYDDRPARGRRPWIPLLLALALVVGGGFVAVRTLGVGMPSLGFGSSQAGGDYEGEGSGQVDVKVEQGDSGSAIGARLQEAGVVKSGSTFAQVFATNPDASKIQPGTYRLRKEMSSSSALTLMLTPGSRTGQAVTIPEGLWASEIYARLAKATNTPIGDYTEVDPKQLGLPPGASNRVEGYLFPSTYEFDPKTSATDQLKRMVAEFKRQVRPLGIRADNLNRVMTVASIVQGESRAGADGPKVARVVENRLKPGGETAGRLQMDSTVHYAIKKRGTVTTTAQQRETDSPYNTYRNQGLPPGPINNPGVAAIKAAAAPAEGNWLYFVTVNQETGETKFAETKPEHDKNVREFRTWCRDNPGKC</sequence>